<keyword evidence="9" id="KW-0732">Signal</keyword>
<dbReference type="InterPro" id="IPR008271">
    <property type="entry name" value="Ser/Thr_kinase_AS"/>
</dbReference>
<dbReference type="FunFam" id="3.80.10.10:FF:000298">
    <property type="entry name" value="Putative LRR receptor-like serine/threonine-protein kinase"/>
    <property type="match status" value="1"/>
</dbReference>
<evidence type="ECO:0000256" key="4">
    <source>
        <dbReference type="ARBA" id="ARBA00022527"/>
    </source>
</evidence>
<evidence type="ECO:0000256" key="16">
    <source>
        <dbReference type="ARBA" id="ARBA00023170"/>
    </source>
</evidence>
<dbReference type="InterPro" id="IPR000719">
    <property type="entry name" value="Prot_kinase_dom"/>
</dbReference>
<evidence type="ECO:0000259" key="22">
    <source>
        <dbReference type="PROSITE" id="PS50011"/>
    </source>
</evidence>
<comment type="catalytic activity">
    <reaction evidence="19">
        <text>L-seryl-[protein] + ATP = O-phospho-L-seryl-[protein] + ADP + H(+)</text>
        <dbReference type="Rhea" id="RHEA:17989"/>
        <dbReference type="Rhea" id="RHEA-COMP:9863"/>
        <dbReference type="Rhea" id="RHEA-COMP:11604"/>
        <dbReference type="ChEBI" id="CHEBI:15378"/>
        <dbReference type="ChEBI" id="CHEBI:29999"/>
        <dbReference type="ChEBI" id="CHEBI:30616"/>
        <dbReference type="ChEBI" id="CHEBI:83421"/>
        <dbReference type="ChEBI" id="CHEBI:456216"/>
        <dbReference type="EC" id="2.7.11.1"/>
    </reaction>
</comment>
<evidence type="ECO:0000256" key="3">
    <source>
        <dbReference type="ARBA" id="ARBA00012513"/>
    </source>
</evidence>
<dbReference type="FunFam" id="1.10.510.10:FF:000044">
    <property type="entry name" value="Putative LRR receptor-like serine/threonine-protein kinase"/>
    <property type="match status" value="1"/>
</dbReference>
<keyword evidence="11" id="KW-0547">Nucleotide-binding</keyword>
<evidence type="ECO:0000256" key="19">
    <source>
        <dbReference type="ARBA" id="ARBA00048679"/>
    </source>
</evidence>
<keyword evidence="13" id="KW-0067">ATP-binding</keyword>
<dbReference type="Pfam" id="PF11721">
    <property type="entry name" value="Malectin"/>
    <property type="match status" value="1"/>
</dbReference>
<feature type="region of interest" description="Disordered" evidence="20">
    <location>
        <begin position="868"/>
        <end position="888"/>
    </location>
</feature>
<evidence type="ECO:0000256" key="9">
    <source>
        <dbReference type="ARBA" id="ARBA00022729"/>
    </source>
</evidence>
<evidence type="ECO:0000256" key="11">
    <source>
        <dbReference type="ARBA" id="ARBA00022741"/>
    </source>
</evidence>
<dbReference type="Gene3D" id="3.30.200.20">
    <property type="entry name" value="Phosphorylase Kinase, domain 1"/>
    <property type="match status" value="1"/>
</dbReference>
<feature type="transmembrane region" description="Helical" evidence="21">
    <location>
        <begin position="503"/>
        <end position="525"/>
    </location>
</feature>
<evidence type="ECO:0000313" key="24">
    <source>
        <dbReference type="Proteomes" id="UP001280121"/>
    </source>
</evidence>
<dbReference type="Pfam" id="PF07714">
    <property type="entry name" value="PK_Tyr_Ser-Thr"/>
    <property type="match status" value="1"/>
</dbReference>
<keyword evidence="5" id="KW-0597">Phosphoprotein</keyword>
<sequence length="888" mass="97603">MSESFSKGYLATSTVGINALSGELPKELGKMTDMRSFVIGTNNFLGPLPSELGNWTKLEQLYIDSSEVSGEIPSTLAKLQNMATVWASDTELTGRIPYFIGNWSKLASLRFQGNSFDGPIPSSFSNLDLTELKISDLSNGSSTLAFMKNMKSLSTLELRNNNISDSIPSNIGEFQSLQHLDLSFNNLGGDIPDSLFNLSSLANLFLGNNKLNGTLPAQKSTSLLNIDVSYNDLIGSFPTWINQPNLQLNVVANNLTIDNSNSSLSSALPFGLNCLQRNFPCKQGAGIYYNFSIKAGGPQITSSNGIVFERDNATLGPASYSVTDTRRWGVSNVGSFAGNNNPRYRSASSSQFTNTLDPEFFQTARISASSLRYYGLGLENGDYNVTLQFAEMTILDSTSWQSAGRRVFDIYIQGNLVQKDFNIKQEAGGFSKKAIHKQFTARVSENYLEIHLFWAGKGTCCIPVQGTYGPSISAISATTSKTPPANPTANPKKNRTGLIVRNVVAYVVGIGLVSCLSVITILWIVRRRKRPSDDDEVLQGIDAKPYNFSYSVLKTATEDYSPANKLGEGGFGPVYKGKLSDERAIAVKQLSVASHQGKSQFVAEIVAISAVQHRNLVKLYGCCIEGSKRLLVYEYLENSSLDQALFGERSMNFNWSTLYDICLGVAKGLAYLHEESRLRIIHRDVKTSNILLDSELNPKISDFGLAKLYDDNKTHISTRVAGTFGYLSPEYAMRGHLTEKTDVFAFGVVALEVVSGRPNSDSSLGEEQVYLLEWAWHLHENDREAELVDSRLPEFNEEEVKRIIGVALLCTQTLPSLRPPMSRVVAMLYGDMEVSTVTTKPGYLTDWKYDDNTTTTISSFMSSDKAAKGAETQHSAETETEPILYGNL</sequence>
<protein>
    <recommendedName>
        <fullName evidence="3">non-specific serine/threonine protein kinase</fullName>
        <ecNumber evidence="3">2.7.11.1</ecNumber>
    </recommendedName>
</protein>
<dbReference type="FunFam" id="3.80.10.10:FF:000041">
    <property type="entry name" value="LRR receptor-like serine/threonine-protein kinase ERECTA"/>
    <property type="match status" value="1"/>
</dbReference>
<comment type="caution">
    <text evidence="23">The sequence shown here is derived from an EMBL/GenBank/DDBJ whole genome shotgun (WGS) entry which is preliminary data.</text>
</comment>
<dbReference type="SUPFAM" id="SSF52058">
    <property type="entry name" value="L domain-like"/>
    <property type="match status" value="1"/>
</dbReference>
<name>A0AAE0CKA6_9ROSI</name>
<keyword evidence="10" id="KW-0677">Repeat</keyword>
<dbReference type="CDD" id="cd14066">
    <property type="entry name" value="STKc_IRAK"/>
    <property type="match status" value="1"/>
</dbReference>
<evidence type="ECO:0000256" key="20">
    <source>
        <dbReference type="SAM" id="MobiDB-lite"/>
    </source>
</evidence>
<keyword evidence="4" id="KW-0723">Serine/threonine-protein kinase</keyword>
<dbReference type="InterPro" id="IPR011009">
    <property type="entry name" value="Kinase-like_dom_sf"/>
</dbReference>
<keyword evidence="12" id="KW-0418">Kinase</keyword>
<evidence type="ECO:0000256" key="21">
    <source>
        <dbReference type="SAM" id="Phobius"/>
    </source>
</evidence>
<keyword evidence="7" id="KW-0808">Transferase</keyword>
<evidence type="ECO:0000256" key="1">
    <source>
        <dbReference type="ARBA" id="ARBA00004479"/>
    </source>
</evidence>
<evidence type="ECO:0000256" key="5">
    <source>
        <dbReference type="ARBA" id="ARBA00022553"/>
    </source>
</evidence>
<dbReference type="GO" id="GO:0004674">
    <property type="term" value="F:protein serine/threonine kinase activity"/>
    <property type="evidence" value="ECO:0007669"/>
    <property type="project" value="UniProtKB-KW"/>
</dbReference>
<dbReference type="InterPro" id="IPR021720">
    <property type="entry name" value="Malectin_dom"/>
</dbReference>
<gene>
    <name evidence="23" type="ORF">Ddye_014120</name>
</gene>
<dbReference type="EMBL" id="JANJYI010000004">
    <property type="protein sequence ID" value="KAK2654264.1"/>
    <property type="molecule type" value="Genomic_DNA"/>
</dbReference>
<comment type="subcellular location">
    <subcellularLocation>
        <location evidence="1">Membrane</location>
        <topology evidence="1">Single-pass type I membrane protein</topology>
    </subcellularLocation>
</comment>
<evidence type="ECO:0000256" key="17">
    <source>
        <dbReference type="ARBA" id="ARBA00023180"/>
    </source>
</evidence>
<dbReference type="PROSITE" id="PS50011">
    <property type="entry name" value="PROTEIN_KINASE_DOM"/>
    <property type="match status" value="1"/>
</dbReference>
<reference evidence="23" key="1">
    <citation type="journal article" date="2023" name="Plant J.">
        <title>Genome sequences and population genomics provide insights into the demographic history, inbreeding, and mutation load of two 'living fossil' tree species of Dipteronia.</title>
        <authorList>
            <person name="Feng Y."/>
            <person name="Comes H.P."/>
            <person name="Chen J."/>
            <person name="Zhu S."/>
            <person name="Lu R."/>
            <person name="Zhang X."/>
            <person name="Li P."/>
            <person name="Qiu J."/>
            <person name="Olsen K.M."/>
            <person name="Qiu Y."/>
        </authorList>
    </citation>
    <scope>NUCLEOTIDE SEQUENCE</scope>
    <source>
        <strain evidence="23">KIB01</strain>
    </source>
</reference>
<keyword evidence="6" id="KW-0433">Leucine-rich repeat</keyword>
<dbReference type="Gene3D" id="2.60.120.430">
    <property type="entry name" value="Galactose-binding lectin"/>
    <property type="match status" value="1"/>
</dbReference>
<dbReference type="FunFam" id="2.60.120.430:FF:000002">
    <property type="entry name" value="Leucine-rich repeat receptor-like protein kinase"/>
    <property type="match status" value="1"/>
</dbReference>
<proteinExistence type="inferred from homology"/>
<dbReference type="InterPro" id="IPR051824">
    <property type="entry name" value="LRR_Rcpt-Like_S/T_Kinase"/>
</dbReference>
<dbReference type="FunFam" id="3.30.200.20:FF:000140">
    <property type="entry name" value="Leucine-rich repeat receptor-like protein kinase"/>
    <property type="match status" value="1"/>
</dbReference>
<dbReference type="Proteomes" id="UP001280121">
    <property type="component" value="Unassembled WGS sequence"/>
</dbReference>
<evidence type="ECO:0000256" key="15">
    <source>
        <dbReference type="ARBA" id="ARBA00023136"/>
    </source>
</evidence>
<evidence type="ECO:0000256" key="8">
    <source>
        <dbReference type="ARBA" id="ARBA00022692"/>
    </source>
</evidence>
<comment type="catalytic activity">
    <reaction evidence="18">
        <text>L-threonyl-[protein] + ATP = O-phospho-L-threonyl-[protein] + ADP + H(+)</text>
        <dbReference type="Rhea" id="RHEA:46608"/>
        <dbReference type="Rhea" id="RHEA-COMP:11060"/>
        <dbReference type="Rhea" id="RHEA-COMP:11605"/>
        <dbReference type="ChEBI" id="CHEBI:15378"/>
        <dbReference type="ChEBI" id="CHEBI:30013"/>
        <dbReference type="ChEBI" id="CHEBI:30616"/>
        <dbReference type="ChEBI" id="CHEBI:61977"/>
        <dbReference type="ChEBI" id="CHEBI:456216"/>
        <dbReference type="EC" id="2.7.11.1"/>
    </reaction>
</comment>
<accession>A0AAE0CKA6</accession>
<evidence type="ECO:0000256" key="13">
    <source>
        <dbReference type="ARBA" id="ARBA00022840"/>
    </source>
</evidence>
<keyword evidence="17" id="KW-0325">Glycoprotein</keyword>
<evidence type="ECO:0000256" key="12">
    <source>
        <dbReference type="ARBA" id="ARBA00022777"/>
    </source>
</evidence>
<evidence type="ECO:0000256" key="7">
    <source>
        <dbReference type="ARBA" id="ARBA00022679"/>
    </source>
</evidence>
<dbReference type="PROSITE" id="PS51450">
    <property type="entry name" value="LRR"/>
    <property type="match status" value="1"/>
</dbReference>
<organism evidence="23 24">
    <name type="scientific">Dipteronia dyeriana</name>
    <dbReference type="NCBI Taxonomy" id="168575"/>
    <lineage>
        <taxon>Eukaryota</taxon>
        <taxon>Viridiplantae</taxon>
        <taxon>Streptophyta</taxon>
        <taxon>Embryophyta</taxon>
        <taxon>Tracheophyta</taxon>
        <taxon>Spermatophyta</taxon>
        <taxon>Magnoliopsida</taxon>
        <taxon>eudicotyledons</taxon>
        <taxon>Gunneridae</taxon>
        <taxon>Pentapetalae</taxon>
        <taxon>rosids</taxon>
        <taxon>malvids</taxon>
        <taxon>Sapindales</taxon>
        <taxon>Sapindaceae</taxon>
        <taxon>Hippocastanoideae</taxon>
        <taxon>Acereae</taxon>
        <taxon>Dipteronia</taxon>
    </lineage>
</organism>
<keyword evidence="14 21" id="KW-1133">Transmembrane helix</keyword>
<dbReference type="PROSITE" id="PS00108">
    <property type="entry name" value="PROTEIN_KINASE_ST"/>
    <property type="match status" value="1"/>
</dbReference>
<dbReference type="PANTHER" id="PTHR48006:SF62">
    <property type="entry name" value="LEUCINE-RICH REPEAT TRANSMEMBRANE PROTEIN KINASE"/>
    <property type="match status" value="1"/>
</dbReference>
<dbReference type="SMART" id="SM00220">
    <property type="entry name" value="S_TKc"/>
    <property type="match status" value="1"/>
</dbReference>
<evidence type="ECO:0000256" key="18">
    <source>
        <dbReference type="ARBA" id="ARBA00047899"/>
    </source>
</evidence>
<dbReference type="InterPro" id="IPR032675">
    <property type="entry name" value="LRR_dom_sf"/>
</dbReference>
<keyword evidence="8 21" id="KW-0812">Transmembrane</keyword>
<evidence type="ECO:0000313" key="23">
    <source>
        <dbReference type="EMBL" id="KAK2654264.1"/>
    </source>
</evidence>
<dbReference type="InterPro" id="IPR001611">
    <property type="entry name" value="Leu-rich_rpt"/>
</dbReference>
<comment type="similarity">
    <text evidence="2">Belongs to the RLP family.</text>
</comment>
<dbReference type="EC" id="2.7.11.1" evidence="3"/>
<keyword evidence="24" id="KW-1185">Reference proteome</keyword>
<dbReference type="SUPFAM" id="SSF56112">
    <property type="entry name" value="Protein kinase-like (PK-like)"/>
    <property type="match status" value="1"/>
</dbReference>
<dbReference type="Gene3D" id="1.10.510.10">
    <property type="entry name" value="Transferase(Phosphotransferase) domain 1"/>
    <property type="match status" value="1"/>
</dbReference>
<feature type="domain" description="Protein kinase" evidence="22">
    <location>
        <begin position="560"/>
        <end position="830"/>
    </location>
</feature>
<keyword evidence="16" id="KW-0675">Receptor</keyword>
<dbReference type="PANTHER" id="PTHR48006">
    <property type="entry name" value="LEUCINE-RICH REPEAT-CONTAINING PROTEIN DDB_G0281931-RELATED"/>
    <property type="match status" value="1"/>
</dbReference>
<dbReference type="GO" id="GO:0005886">
    <property type="term" value="C:plasma membrane"/>
    <property type="evidence" value="ECO:0007669"/>
    <property type="project" value="TreeGrafter"/>
</dbReference>
<keyword evidence="15 21" id="KW-0472">Membrane</keyword>
<dbReference type="AlphaFoldDB" id="A0AAE0CKA6"/>
<evidence type="ECO:0000256" key="2">
    <source>
        <dbReference type="ARBA" id="ARBA00009592"/>
    </source>
</evidence>
<evidence type="ECO:0000256" key="10">
    <source>
        <dbReference type="ARBA" id="ARBA00022737"/>
    </source>
</evidence>
<dbReference type="InterPro" id="IPR001245">
    <property type="entry name" value="Ser-Thr/Tyr_kinase_cat_dom"/>
</dbReference>
<dbReference type="Pfam" id="PF00560">
    <property type="entry name" value="LRR_1"/>
    <property type="match status" value="3"/>
</dbReference>
<evidence type="ECO:0000256" key="14">
    <source>
        <dbReference type="ARBA" id="ARBA00022989"/>
    </source>
</evidence>
<evidence type="ECO:0000256" key="6">
    <source>
        <dbReference type="ARBA" id="ARBA00022614"/>
    </source>
</evidence>
<dbReference type="Gene3D" id="3.80.10.10">
    <property type="entry name" value="Ribonuclease Inhibitor"/>
    <property type="match status" value="2"/>
</dbReference>
<dbReference type="GO" id="GO:0005524">
    <property type="term" value="F:ATP binding"/>
    <property type="evidence" value="ECO:0007669"/>
    <property type="project" value="UniProtKB-KW"/>
</dbReference>